<dbReference type="OrthoDB" id="77601at2759"/>
<evidence type="ECO:0008006" key="6">
    <source>
        <dbReference type="Google" id="ProtNLM"/>
    </source>
</evidence>
<dbReference type="PANTHER" id="PTHR10188">
    <property type="entry name" value="L-ASPARAGINASE"/>
    <property type="match status" value="1"/>
</dbReference>
<proteinExistence type="predicted"/>
<feature type="compositionally biased region" description="Low complexity" evidence="3">
    <location>
        <begin position="199"/>
        <end position="211"/>
    </location>
</feature>
<name>A0A1J9PXC3_9EURO</name>
<keyword evidence="5" id="KW-1185">Reference proteome</keyword>
<dbReference type="FunFam" id="3.60.20.30:FF:000007">
    <property type="entry name" value="Similar to threonine aspartase"/>
    <property type="match status" value="1"/>
</dbReference>
<accession>A0A1J9PXC3</accession>
<dbReference type="Gene3D" id="3.60.20.30">
    <property type="entry name" value="(Glycosyl)asparaginase"/>
    <property type="match status" value="1"/>
</dbReference>
<feature type="region of interest" description="Disordered" evidence="3">
    <location>
        <begin position="180"/>
        <end position="262"/>
    </location>
</feature>
<feature type="region of interest" description="Disordered" evidence="3">
    <location>
        <begin position="278"/>
        <end position="306"/>
    </location>
</feature>
<reference evidence="4 5" key="1">
    <citation type="submission" date="2015-08" db="EMBL/GenBank/DDBJ databases">
        <title>Emmonsia species relationships and genome sequence.</title>
        <authorList>
            <person name="Cuomo C.A."/>
            <person name="Schwartz I.S."/>
            <person name="Kenyon C."/>
            <person name="De Hoog G.S."/>
            <person name="Govender N.P."/>
            <person name="Botha A."/>
            <person name="Moreno L."/>
            <person name="De Vries M."/>
            <person name="Munoz J.F."/>
            <person name="Stielow J.B."/>
        </authorList>
    </citation>
    <scope>NUCLEOTIDE SEQUENCE [LARGE SCALE GENOMIC DNA]</scope>
    <source>
        <strain evidence="4 5">EI222</strain>
    </source>
</reference>
<evidence type="ECO:0000256" key="1">
    <source>
        <dbReference type="PIRSR" id="PIRSR600246-1"/>
    </source>
</evidence>
<organism evidence="4 5">
    <name type="scientific">Blastomyces percursus</name>
    <dbReference type="NCBI Taxonomy" id="1658174"/>
    <lineage>
        <taxon>Eukaryota</taxon>
        <taxon>Fungi</taxon>
        <taxon>Dikarya</taxon>
        <taxon>Ascomycota</taxon>
        <taxon>Pezizomycotina</taxon>
        <taxon>Eurotiomycetes</taxon>
        <taxon>Eurotiomycetidae</taxon>
        <taxon>Onygenales</taxon>
        <taxon>Ajellomycetaceae</taxon>
        <taxon>Blastomyces</taxon>
    </lineage>
</organism>
<dbReference type="GO" id="GO:0051604">
    <property type="term" value="P:protein maturation"/>
    <property type="evidence" value="ECO:0007669"/>
    <property type="project" value="TreeGrafter"/>
</dbReference>
<dbReference type="CDD" id="cd04514">
    <property type="entry name" value="Taspase1_like"/>
    <property type="match status" value="1"/>
</dbReference>
<dbReference type="STRING" id="1658174.A0A1J9PXC3"/>
<dbReference type="EMBL" id="LGTZ01001619">
    <property type="protein sequence ID" value="OJD20966.1"/>
    <property type="molecule type" value="Genomic_DNA"/>
</dbReference>
<feature type="compositionally biased region" description="Low complexity" evidence="3">
    <location>
        <begin position="221"/>
        <end position="233"/>
    </location>
</feature>
<evidence type="ECO:0000256" key="2">
    <source>
        <dbReference type="PIRSR" id="PIRSR600246-3"/>
    </source>
</evidence>
<dbReference type="VEuPathDB" id="FungiDB:ACJ73_07696"/>
<dbReference type="InterPro" id="IPR029055">
    <property type="entry name" value="Ntn_hydrolases_N"/>
</dbReference>
<evidence type="ECO:0000313" key="4">
    <source>
        <dbReference type="EMBL" id="OJD20966.1"/>
    </source>
</evidence>
<sequence>MVFSHSKQVQPQSVSAIFIHAGAGFHSYQAESTHLWVCNQAATLGMAVLRAGGRAVDAVEVAIKFLEDHEITNAGYGSNLSAHGKVECDATVVDHLGRSGAVGAVEHIKNPISLARLVLDVSTKPLSLNRVPPNLLVGSGATDFAYENGMPILHADFLVSGGSRERWLRWKRDLAQVEPEETLAEEAQKDSQYQHPGHTSSTRSRFSSTGRNITSRSWWRSSNPTNPPSSSNNGTDGVAFPDTSIRPHTHLPDASVRESEEGVDVGFVDIGLNRAEDVTESPGAIDGSFQSAETRTRKGSRFPSELGTAASTSLGYAGNAIPPEHIGEQAQNDLFEESAQKGYIIGSDDNIIDTVGAIAVDCHGNIAAGSSSGGIGMKHSGRTGPAALVGVGTAVIPVDPKDEAKTCVAAVTSGTGEHMATTMASNVCAERIYSSTRKVAGQPGVFETVNEDEAIEAMIDVDFMGHPGVKSSHCHAAIGVMTVKVTKEGIAFYFGHNTDSFALASMNSTDAEPKCLLSRNRGHDKIAQGGRFIRFNSTEQEAFWSSTYIVPTFPPSVFYQYMAPALRRIEERYILLHIASGEANALAA</sequence>
<evidence type="ECO:0000256" key="3">
    <source>
        <dbReference type="SAM" id="MobiDB-lite"/>
    </source>
</evidence>
<gene>
    <name evidence="4" type="ORF">ACJ73_07696</name>
</gene>
<feature type="active site" description="Nucleophile" evidence="1">
    <location>
        <position position="354"/>
    </location>
</feature>
<dbReference type="PANTHER" id="PTHR10188:SF8">
    <property type="entry name" value="THREONINE ASPARTASE 1"/>
    <property type="match status" value="1"/>
</dbReference>
<dbReference type="GO" id="GO:0004298">
    <property type="term" value="F:threonine-type endopeptidase activity"/>
    <property type="evidence" value="ECO:0007669"/>
    <property type="project" value="InterPro"/>
</dbReference>
<evidence type="ECO:0000313" key="5">
    <source>
        <dbReference type="Proteomes" id="UP000242791"/>
    </source>
</evidence>
<dbReference type="AlphaFoldDB" id="A0A1J9PXC3"/>
<dbReference type="Proteomes" id="UP000242791">
    <property type="component" value="Unassembled WGS sequence"/>
</dbReference>
<comment type="caution">
    <text evidence="4">The sequence shown here is derived from an EMBL/GenBank/DDBJ whole genome shotgun (WGS) entry which is preliminary data.</text>
</comment>
<dbReference type="Pfam" id="PF01112">
    <property type="entry name" value="Asparaginase_2"/>
    <property type="match status" value="2"/>
</dbReference>
<protein>
    <recommendedName>
        <fullName evidence="6">Taspase, threonine aspartase, 1</fullName>
    </recommendedName>
</protein>
<dbReference type="SUPFAM" id="SSF56235">
    <property type="entry name" value="N-terminal nucleophile aminohydrolases (Ntn hydrolases)"/>
    <property type="match status" value="1"/>
</dbReference>
<dbReference type="InterPro" id="IPR037464">
    <property type="entry name" value="Taspase1"/>
</dbReference>
<feature type="site" description="Cleavage; by autolysis" evidence="2">
    <location>
        <begin position="353"/>
        <end position="354"/>
    </location>
</feature>
<dbReference type="GO" id="GO:0005737">
    <property type="term" value="C:cytoplasm"/>
    <property type="evidence" value="ECO:0007669"/>
    <property type="project" value="TreeGrafter"/>
</dbReference>
<dbReference type="InterPro" id="IPR000246">
    <property type="entry name" value="Peptidase_T2"/>
</dbReference>